<dbReference type="OrthoDB" id="952271at2759"/>
<dbReference type="GO" id="GO:0005829">
    <property type="term" value="C:cytosol"/>
    <property type="evidence" value="ECO:0007669"/>
    <property type="project" value="TreeGrafter"/>
</dbReference>
<keyword evidence="14" id="KW-1185">Reference proteome</keyword>
<comment type="caution">
    <text evidence="13">The sequence shown here is derived from an EMBL/GenBank/DDBJ whole genome shotgun (WGS) entry which is preliminary data.</text>
</comment>
<dbReference type="PROSITE" id="PS00143">
    <property type="entry name" value="INSULINASE"/>
    <property type="match status" value="1"/>
</dbReference>
<dbReference type="GO" id="GO:0004222">
    <property type="term" value="F:metalloendopeptidase activity"/>
    <property type="evidence" value="ECO:0007669"/>
    <property type="project" value="InterPro"/>
</dbReference>
<dbReference type="InterPro" id="IPR001431">
    <property type="entry name" value="Pept_M16_Zn_BS"/>
</dbReference>
<dbReference type="PANTHER" id="PTHR43690">
    <property type="entry name" value="NARDILYSIN"/>
    <property type="match status" value="1"/>
</dbReference>
<dbReference type="GO" id="GO:0043171">
    <property type="term" value="P:peptide catabolic process"/>
    <property type="evidence" value="ECO:0007669"/>
    <property type="project" value="TreeGrafter"/>
</dbReference>
<dbReference type="EMBL" id="SOZI01000082">
    <property type="protein sequence ID" value="TNY19879.1"/>
    <property type="molecule type" value="Genomic_DNA"/>
</dbReference>
<name>A0A5C5FU56_9BASI</name>
<reference evidence="13 14" key="1">
    <citation type="submission" date="2019-03" db="EMBL/GenBank/DDBJ databases">
        <title>Rhodosporidium diobovatum UCD-FST 08-225 genome sequencing, assembly, and annotation.</title>
        <authorList>
            <person name="Fakankun I.U."/>
            <person name="Fristensky B."/>
            <person name="Levin D.B."/>
        </authorList>
    </citation>
    <scope>NUCLEOTIDE SEQUENCE [LARGE SCALE GENOMIC DNA]</scope>
    <source>
        <strain evidence="13 14">UCD-FST 08-225</strain>
    </source>
</reference>
<keyword evidence="3" id="KW-0479">Metal-binding</keyword>
<dbReference type="Pfam" id="PF22456">
    <property type="entry name" value="PqqF-like_C_4"/>
    <property type="match status" value="1"/>
</dbReference>
<organism evidence="13 14">
    <name type="scientific">Rhodotorula diobovata</name>
    <dbReference type="NCBI Taxonomy" id="5288"/>
    <lineage>
        <taxon>Eukaryota</taxon>
        <taxon>Fungi</taxon>
        <taxon>Dikarya</taxon>
        <taxon>Basidiomycota</taxon>
        <taxon>Pucciniomycotina</taxon>
        <taxon>Microbotryomycetes</taxon>
        <taxon>Sporidiobolales</taxon>
        <taxon>Sporidiobolaceae</taxon>
        <taxon>Rhodotorula</taxon>
    </lineage>
</organism>
<evidence type="ECO:0000256" key="8">
    <source>
        <dbReference type="SAM" id="MobiDB-lite"/>
    </source>
</evidence>
<dbReference type="Gene3D" id="3.30.830.10">
    <property type="entry name" value="Metalloenzyme, LuxS/M16 peptidase-like"/>
    <property type="match status" value="4"/>
</dbReference>
<dbReference type="Pfam" id="PF05193">
    <property type="entry name" value="Peptidase_M16_C"/>
    <property type="match status" value="1"/>
</dbReference>
<evidence type="ECO:0000256" key="4">
    <source>
        <dbReference type="ARBA" id="ARBA00022801"/>
    </source>
</evidence>
<dbReference type="FunFam" id="3.30.830.10:FF:000004">
    <property type="entry name" value="Putative insulin-degrading enzyme"/>
    <property type="match status" value="1"/>
</dbReference>
<protein>
    <submittedName>
        <fullName evidence="13">Metalloenzyme, LuxS/M16 peptidase-like protein</fullName>
    </submittedName>
</protein>
<gene>
    <name evidence="13" type="ORF">DMC30DRAFT_353221</name>
</gene>
<evidence type="ECO:0000256" key="6">
    <source>
        <dbReference type="ARBA" id="ARBA00023049"/>
    </source>
</evidence>
<dbReference type="Pfam" id="PF00675">
    <property type="entry name" value="Peptidase_M16"/>
    <property type="match status" value="1"/>
</dbReference>
<dbReference type="STRING" id="5288.A0A5C5FU56"/>
<feature type="domain" description="Peptidase M16 N-terminal" evidence="9">
    <location>
        <begin position="56"/>
        <end position="189"/>
    </location>
</feature>
<proteinExistence type="inferred from homology"/>
<dbReference type="InterPro" id="IPR050626">
    <property type="entry name" value="Peptidase_M16"/>
</dbReference>
<evidence type="ECO:0000256" key="5">
    <source>
        <dbReference type="ARBA" id="ARBA00022833"/>
    </source>
</evidence>
<dbReference type="InterPro" id="IPR011765">
    <property type="entry name" value="Pept_M16_N"/>
</dbReference>
<keyword evidence="5" id="KW-0862">Zinc</keyword>
<dbReference type="InterPro" id="IPR054734">
    <property type="entry name" value="PqqF-like_C_4"/>
</dbReference>
<dbReference type="FunFam" id="3.30.830.10:FF:000005">
    <property type="entry name" value="nardilysin isoform X1"/>
    <property type="match status" value="1"/>
</dbReference>
<dbReference type="Proteomes" id="UP000311382">
    <property type="component" value="Unassembled WGS sequence"/>
</dbReference>
<evidence type="ECO:0000259" key="10">
    <source>
        <dbReference type="Pfam" id="PF05193"/>
    </source>
</evidence>
<feature type="domain" description="Coenzyme PQQ synthesis protein F-like C-terminal lobe" evidence="12">
    <location>
        <begin position="799"/>
        <end position="897"/>
    </location>
</feature>
<evidence type="ECO:0000256" key="3">
    <source>
        <dbReference type="ARBA" id="ARBA00022723"/>
    </source>
</evidence>
<sequence>MQRTTQPFDFATLGSGWTQQQSDEGRPFAVFEPAIEKSPNDDRSYRFLTLGNGLRALLISDPKTDKAAAALGVQVGHLSDPDDLPGLAHFCEHMLFLGTEKHPDESEYKTYLSRNSGSSNAYTSLVETVYHFDISPDGLPGGLARHAQFFTAPLFDASCTEREVNAVDSEFRRNLQLDARRLFQLGKATSSRENGAKYWKFGTGSKQTLWEEPRARGVDVRERLLEWYSQEYSANLMSLVVLSCVSPHSVRYSLDELTSLVLAEYSDVPNANLTPTEFTSPPITAKEAQTEITYRTVKDTPQLRIEFGLPDLREHWATKPGRFLSHYIGHEGPGSILAELKSHGWATSLSASSANGAAGFDFFRIGVSLTATGLLHYREVLAVVFSYLDLLKSTPPQEWAFTEMRRLGEIGWRWKEQGQPQSTARNLASQLGETLYPPDKMLVGPWFATKWDEARMRETMDLLRVDNCRVFVGSKEPLPGRDFWKQTEEYYGTEHDLHPLEVPQVGPSTTSKLALPEPNIFVPEKLDLVAEKAPVMRPTLIRQTPRSRLYHKRDDLWIIPRGSAYVRMRSPVADETARAAVLTQLVTSLVEESLSKYSYDAALAGLDYSLGTDTSGVLLAVSGYSDKLPLLASVVIDKLKAFEIDQKEFEIVHDRLVRAYKNARLANPSGLADAEVRRFTRQKYWTWDERLEALQAVKPADVEGHAKELTSRLLIDSLVHGNFKSEGALELLDTVERKLAAGEVDASELDNHRALKLPPGSTTVYRPPVPSAENVNSAASVYYDVGTATDHELLARLSLFAQIAKVPVFSTLRTKEQLGYIVSSAPWVSHAYAAFRIIVQSERTAEYLDERISALEAKLGEHLADMSEADFAQEKESLALKKLEKPKSLGQETGRYWSEISTGELDFHHRERQAALVRKLTKSDLVAFFDRFISPSSPTRTKLSVLMRSQRFQPSALDPFLAVVREVAPSRVDDAVKLVADKPTLAQLEAFVGGLTASSAGKLEAELQRLKALPPLPEGTREVEADGVDEFRRGLERAEAYKPVKEDEVHGPARL</sequence>
<keyword evidence="2" id="KW-0645">Protease</keyword>
<dbReference type="PANTHER" id="PTHR43690:SF18">
    <property type="entry name" value="INSULIN-DEGRADING ENZYME-RELATED"/>
    <property type="match status" value="1"/>
</dbReference>
<evidence type="ECO:0000256" key="7">
    <source>
        <dbReference type="RuleBase" id="RU004447"/>
    </source>
</evidence>
<dbReference type="InterPro" id="IPR007863">
    <property type="entry name" value="Peptidase_M16_C"/>
</dbReference>
<evidence type="ECO:0000313" key="14">
    <source>
        <dbReference type="Proteomes" id="UP000311382"/>
    </source>
</evidence>
<evidence type="ECO:0000259" key="12">
    <source>
        <dbReference type="Pfam" id="PF22456"/>
    </source>
</evidence>
<accession>A0A5C5FU56</accession>
<keyword evidence="6" id="KW-0482">Metalloprotease</keyword>
<dbReference type="SUPFAM" id="SSF63411">
    <property type="entry name" value="LuxS/MPP-like metallohydrolase"/>
    <property type="match status" value="4"/>
</dbReference>
<evidence type="ECO:0000313" key="13">
    <source>
        <dbReference type="EMBL" id="TNY19879.1"/>
    </source>
</evidence>
<feature type="region of interest" description="Disordered" evidence="8">
    <location>
        <begin position="1"/>
        <end position="24"/>
    </location>
</feature>
<dbReference type="AlphaFoldDB" id="A0A5C5FU56"/>
<evidence type="ECO:0000259" key="11">
    <source>
        <dbReference type="Pfam" id="PF16187"/>
    </source>
</evidence>
<dbReference type="GO" id="GO:0005739">
    <property type="term" value="C:mitochondrion"/>
    <property type="evidence" value="ECO:0007669"/>
    <property type="project" value="TreeGrafter"/>
</dbReference>
<dbReference type="GO" id="GO:0051603">
    <property type="term" value="P:proteolysis involved in protein catabolic process"/>
    <property type="evidence" value="ECO:0007669"/>
    <property type="project" value="TreeGrafter"/>
</dbReference>
<comment type="similarity">
    <text evidence="1 7">Belongs to the peptidase M16 family.</text>
</comment>
<dbReference type="InterPro" id="IPR011249">
    <property type="entry name" value="Metalloenz_LuxS/M16"/>
</dbReference>
<dbReference type="Pfam" id="PF16187">
    <property type="entry name" value="Peptidase_M16_M"/>
    <property type="match status" value="1"/>
</dbReference>
<evidence type="ECO:0000256" key="1">
    <source>
        <dbReference type="ARBA" id="ARBA00007261"/>
    </source>
</evidence>
<dbReference type="InterPro" id="IPR032632">
    <property type="entry name" value="Peptidase_M16_M"/>
</dbReference>
<dbReference type="GO" id="GO:0046872">
    <property type="term" value="F:metal ion binding"/>
    <property type="evidence" value="ECO:0007669"/>
    <property type="project" value="UniProtKB-KW"/>
</dbReference>
<keyword evidence="4" id="KW-0378">Hydrolase</keyword>
<feature type="domain" description="Peptidase M16 middle/third" evidence="11">
    <location>
        <begin position="412"/>
        <end position="693"/>
    </location>
</feature>
<evidence type="ECO:0000256" key="2">
    <source>
        <dbReference type="ARBA" id="ARBA00022670"/>
    </source>
</evidence>
<evidence type="ECO:0000259" key="9">
    <source>
        <dbReference type="Pfam" id="PF00675"/>
    </source>
</evidence>
<feature type="domain" description="Peptidase M16 C-terminal" evidence="10">
    <location>
        <begin position="221"/>
        <end position="406"/>
    </location>
</feature>